<dbReference type="Gene3D" id="1.10.1220.10">
    <property type="entry name" value="Met repressor-like"/>
    <property type="match status" value="1"/>
</dbReference>
<protein>
    <submittedName>
        <fullName evidence="3">Plasmid stabilization protein</fullName>
    </submittedName>
</protein>
<feature type="compositionally biased region" description="Basic and acidic residues" evidence="1">
    <location>
        <begin position="66"/>
        <end position="76"/>
    </location>
</feature>
<dbReference type="RefSeq" id="WP_121621465.1">
    <property type="nucleotide sequence ID" value="NZ_JACIIW010000004.1"/>
</dbReference>
<sequence length="86" mass="9776">MASITIRNLDEETKRRLKQQAARHNRSMEEEARQLLRKAVVEMREPSIAAAIAAIVDPIGGVELDLPPRAREREPPTFDDFPDDEP</sequence>
<evidence type="ECO:0000313" key="3">
    <source>
        <dbReference type="EMBL" id="RLP81650.1"/>
    </source>
</evidence>
<keyword evidence="4" id="KW-1185">Reference proteome</keyword>
<dbReference type="Proteomes" id="UP000269692">
    <property type="component" value="Unassembled WGS sequence"/>
</dbReference>
<dbReference type="InterPro" id="IPR013321">
    <property type="entry name" value="Arc_rbn_hlx_hlx"/>
</dbReference>
<feature type="region of interest" description="Disordered" evidence="1">
    <location>
        <begin position="64"/>
        <end position="86"/>
    </location>
</feature>
<feature type="region of interest" description="Disordered" evidence="1">
    <location>
        <begin position="1"/>
        <end position="30"/>
    </location>
</feature>
<organism evidence="3 4">
    <name type="scientific">Xanthobacter tagetidis</name>
    <dbReference type="NCBI Taxonomy" id="60216"/>
    <lineage>
        <taxon>Bacteria</taxon>
        <taxon>Pseudomonadati</taxon>
        <taxon>Pseudomonadota</taxon>
        <taxon>Alphaproteobacteria</taxon>
        <taxon>Hyphomicrobiales</taxon>
        <taxon>Xanthobacteraceae</taxon>
        <taxon>Xanthobacter</taxon>
    </lineage>
</organism>
<gene>
    <name evidence="3" type="ORF">D9R14_01215</name>
</gene>
<accession>A0A3L7APY1</accession>
<dbReference type="GO" id="GO:0006355">
    <property type="term" value="P:regulation of DNA-templated transcription"/>
    <property type="evidence" value="ECO:0007669"/>
    <property type="project" value="InterPro"/>
</dbReference>
<evidence type="ECO:0000313" key="4">
    <source>
        <dbReference type="Proteomes" id="UP000269692"/>
    </source>
</evidence>
<comment type="caution">
    <text evidence="3">The sequence shown here is derived from an EMBL/GenBank/DDBJ whole genome shotgun (WGS) entry which is preliminary data.</text>
</comment>
<feature type="compositionally biased region" description="Basic residues" evidence="1">
    <location>
        <begin position="15"/>
        <end position="25"/>
    </location>
</feature>
<name>A0A3L7APY1_9HYPH</name>
<dbReference type="InterPro" id="IPR053853">
    <property type="entry name" value="FitA-like_RHH"/>
</dbReference>
<evidence type="ECO:0000256" key="1">
    <source>
        <dbReference type="SAM" id="MobiDB-lite"/>
    </source>
</evidence>
<dbReference type="SUPFAM" id="SSF47598">
    <property type="entry name" value="Ribbon-helix-helix"/>
    <property type="match status" value="1"/>
</dbReference>
<dbReference type="AlphaFoldDB" id="A0A3L7APY1"/>
<evidence type="ECO:0000259" key="2">
    <source>
        <dbReference type="Pfam" id="PF22513"/>
    </source>
</evidence>
<dbReference type="InterPro" id="IPR010985">
    <property type="entry name" value="Ribbon_hlx_hlx"/>
</dbReference>
<proteinExistence type="predicted"/>
<dbReference type="Pfam" id="PF22513">
    <property type="entry name" value="FitA-like_RHH"/>
    <property type="match status" value="1"/>
</dbReference>
<dbReference type="OrthoDB" id="2389872at2"/>
<feature type="domain" description="Antitoxin FitA-like ribbon-helix-helix" evidence="2">
    <location>
        <begin position="2"/>
        <end position="40"/>
    </location>
</feature>
<dbReference type="EMBL" id="RCTF01000001">
    <property type="protein sequence ID" value="RLP81650.1"/>
    <property type="molecule type" value="Genomic_DNA"/>
</dbReference>
<reference evidence="3 4" key="1">
    <citation type="submission" date="2018-10" db="EMBL/GenBank/DDBJ databases">
        <title>Xanthobacter tagetidis genome sequencing and assembly.</title>
        <authorList>
            <person name="Maclea K.S."/>
            <person name="Goen A.E."/>
            <person name="Fatima S.A."/>
        </authorList>
    </citation>
    <scope>NUCLEOTIDE SEQUENCE [LARGE SCALE GENOMIC DNA]</scope>
    <source>
        <strain evidence="3 4">ATCC 700314</strain>
    </source>
</reference>